<evidence type="ECO:0000313" key="7">
    <source>
        <dbReference type="EMBL" id="KAB8304599.1"/>
    </source>
</evidence>
<dbReference type="SUPFAM" id="SSF57850">
    <property type="entry name" value="RING/U-box"/>
    <property type="match status" value="1"/>
</dbReference>
<dbReference type="GO" id="GO:0043161">
    <property type="term" value="P:proteasome-mediated ubiquitin-dependent protein catabolic process"/>
    <property type="evidence" value="ECO:0007669"/>
    <property type="project" value="TreeGrafter"/>
</dbReference>
<dbReference type="InterPro" id="IPR013083">
    <property type="entry name" value="Znf_RING/FYVE/PHD"/>
</dbReference>
<evidence type="ECO:0000256" key="3">
    <source>
        <dbReference type="ARBA" id="ARBA00022833"/>
    </source>
</evidence>
<dbReference type="AlphaFoldDB" id="A0A5N6KND1"/>
<feature type="domain" description="RING-type" evidence="6">
    <location>
        <begin position="49"/>
        <end position="110"/>
    </location>
</feature>
<accession>A0A5N6KND1</accession>
<dbReference type="PANTHER" id="PTHR22763">
    <property type="entry name" value="RING ZINC FINGER PROTEIN"/>
    <property type="match status" value="1"/>
</dbReference>
<organism evidence="7 8">
    <name type="scientific">Monilinia laxa</name>
    <name type="common">Brown rot fungus</name>
    <name type="synonym">Sclerotinia laxa</name>
    <dbReference type="NCBI Taxonomy" id="61186"/>
    <lineage>
        <taxon>Eukaryota</taxon>
        <taxon>Fungi</taxon>
        <taxon>Dikarya</taxon>
        <taxon>Ascomycota</taxon>
        <taxon>Pezizomycotina</taxon>
        <taxon>Leotiomycetes</taxon>
        <taxon>Helotiales</taxon>
        <taxon>Sclerotiniaceae</taxon>
        <taxon>Monilinia</taxon>
    </lineage>
</organism>
<reference evidence="7 8" key="1">
    <citation type="submission" date="2019-06" db="EMBL/GenBank/DDBJ databases">
        <title>Genome Sequence of the Brown Rot Fungal Pathogen Monilinia laxa.</title>
        <authorList>
            <person name="De Miccolis Angelini R.M."/>
            <person name="Landi L."/>
            <person name="Abate D."/>
            <person name="Pollastro S."/>
            <person name="Romanazzi G."/>
            <person name="Faretra F."/>
        </authorList>
    </citation>
    <scope>NUCLEOTIDE SEQUENCE [LARGE SCALE GENOMIC DNA]</scope>
    <source>
        <strain evidence="7 8">Mlax316</strain>
    </source>
</reference>
<protein>
    <recommendedName>
        <fullName evidence="6">RING-type domain-containing protein</fullName>
    </recommendedName>
</protein>
<feature type="compositionally biased region" description="Low complexity" evidence="5">
    <location>
        <begin position="283"/>
        <end position="295"/>
    </location>
</feature>
<evidence type="ECO:0000256" key="4">
    <source>
        <dbReference type="PROSITE-ProRule" id="PRU00175"/>
    </source>
</evidence>
<dbReference type="Pfam" id="PF13639">
    <property type="entry name" value="zf-RING_2"/>
    <property type="match status" value="1"/>
</dbReference>
<keyword evidence="3" id="KW-0862">Zinc</keyword>
<evidence type="ECO:0000313" key="8">
    <source>
        <dbReference type="Proteomes" id="UP000326757"/>
    </source>
</evidence>
<dbReference type="OrthoDB" id="8062037at2759"/>
<evidence type="ECO:0000256" key="1">
    <source>
        <dbReference type="ARBA" id="ARBA00022723"/>
    </source>
</evidence>
<gene>
    <name evidence="7" type="ORF">EYC80_003976</name>
</gene>
<feature type="region of interest" description="Disordered" evidence="5">
    <location>
        <begin position="1"/>
        <end position="21"/>
    </location>
</feature>
<evidence type="ECO:0000256" key="2">
    <source>
        <dbReference type="ARBA" id="ARBA00022771"/>
    </source>
</evidence>
<dbReference type="Proteomes" id="UP000326757">
    <property type="component" value="Unassembled WGS sequence"/>
</dbReference>
<evidence type="ECO:0000259" key="6">
    <source>
        <dbReference type="PROSITE" id="PS50089"/>
    </source>
</evidence>
<sequence length="739" mass="79604">MADSTPALQSEDPLAPSHHQMVHHRLSRDKMVLECLVSWAVGHEEKEICPICFDEFTTTGVDDGKDTPNASSGLNNGCPEFPVITPCMHKFGSLCLERWLLTSDSCPLCRRKLISYESPDNNDAQYIQRSHSTETLNTFPPLSNPLQEIMAIHGREMRDMTSFAQPNISRSLSFDSTQSMATFEQQRWNARMGGLGFMNPFYNNPRNTPIARSDGRAIRARSPSSATTHGHPAVTSIASIAPNTTMYSMGWVRRNYPDANLTSYELRSETGNTEPYNLTREPNNSSSNQSWRNWNYVSARSHRESPRRNGSRNHHSIRNALELATGVRTAVGMPRGERTISSRRGAATPRRVEATNEYSVARVMGQVLGMATVIGMPRAEWRNSSNPPSRNSVSSNFSTATQMSSVNSGSIYTRTKNYTTNVMLRALQTPSHTHPPRSQHLHLLTNPAQYFRLRSISNEDTVGRELGLSQDLVLGSLNIHQDSSARTNLLSLLGSSICVAECYVSEAGHTSVAIVDAQILHNPLSSLTAQDRCRLHSLGLGLASGLVLDLDGSLGVRGVAEGDGDQVTSRNRHVGEAEGVGRVPLVPCTVGHLAALVDGGVNTGLPEALAGFALAPAVDTDPGGHGEDLGGGFAGGSLLGDGDGELSVHALVLVFSEVVEDTSGPVCVVGVVGLFCGAAGEGARGAAGDEGAEGEGAGELHFGGWVFFVGFWLRWLEVVSFDVGKECVNGQMNVGVDEI</sequence>
<keyword evidence="2 4" id="KW-0863">Zinc-finger</keyword>
<feature type="compositionally biased region" description="Polar residues" evidence="5">
    <location>
        <begin position="271"/>
        <end position="282"/>
    </location>
</feature>
<proteinExistence type="predicted"/>
<dbReference type="GO" id="GO:0061630">
    <property type="term" value="F:ubiquitin protein ligase activity"/>
    <property type="evidence" value="ECO:0007669"/>
    <property type="project" value="TreeGrafter"/>
</dbReference>
<dbReference type="GO" id="GO:0008270">
    <property type="term" value="F:zinc ion binding"/>
    <property type="evidence" value="ECO:0007669"/>
    <property type="project" value="UniProtKB-KW"/>
</dbReference>
<dbReference type="SMART" id="SM00184">
    <property type="entry name" value="RING"/>
    <property type="match status" value="1"/>
</dbReference>
<name>A0A5N6KND1_MONLA</name>
<dbReference type="InterPro" id="IPR001841">
    <property type="entry name" value="Znf_RING"/>
</dbReference>
<keyword evidence="1" id="KW-0479">Metal-binding</keyword>
<dbReference type="GO" id="GO:0012505">
    <property type="term" value="C:endomembrane system"/>
    <property type="evidence" value="ECO:0007669"/>
    <property type="project" value="TreeGrafter"/>
</dbReference>
<dbReference type="PANTHER" id="PTHR22763:SF190">
    <property type="entry name" value="RING FINGER PROTEIN 24"/>
    <property type="match status" value="1"/>
</dbReference>
<comment type="caution">
    <text evidence="7">The sequence shown here is derived from an EMBL/GenBank/DDBJ whole genome shotgun (WGS) entry which is preliminary data.</text>
</comment>
<evidence type="ECO:0000256" key="5">
    <source>
        <dbReference type="SAM" id="MobiDB-lite"/>
    </source>
</evidence>
<dbReference type="InterPro" id="IPR050731">
    <property type="entry name" value="HRD1_E3_ubiq-ligases"/>
</dbReference>
<feature type="region of interest" description="Disordered" evidence="5">
    <location>
        <begin position="271"/>
        <end position="351"/>
    </location>
</feature>
<dbReference type="EMBL" id="VIGI01000001">
    <property type="protein sequence ID" value="KAB8304599.1"/>
    <property type="molecule type" value="Genomic_DNA"/>
</dbReference>
<keyword evidence="8" id="KW-1185">Reference proteome</keyword>
<dbReference type="Gene3D" id="3.30.40.10">
    <property type="entry name" value="Zinc/RING finger domain, C3HC4 (zinc finger)"/>
    <property type="match status" value="1"/>
</dbReference>
<dbReference type="PROSITE" id="PS50089">
    <property type="entry name" value="ZF_RING_2"/>
    <property type="match status" value="1"/>
</dbReference>